<organism evidence="1 2">
    <name type="scientific">Acrobeloides nanus</name>
    <dbReference type="NCBI Taxonomy" id="290746"/>
    <lineage>
        <taxon>Eukaryota</taxon>
        <taxon>Metazoa</taxon>
        <taxon>Ecdysozoa</taxon>
        <taxon>Nematoda</taxon>
        <taxon>Chromadorea</taxon>
        <taxon>Rhabditida</taxon>
        <taxon>Tylenchina</taxon>
        <taxon>Cephalobomorpha</taxon>
        <taxon>Cephaloboidea</taxon>
        <taxon>Cephalobidae</taxon>
        <taxon>Acrobeloides</taxon>
    </lineage>
</organism>
<name>A0A914CJS0_9BILA</name>
<dbReference type="Proteomes" id="UP000887540">
    <property type="component" value="Unplaced"/>
</dbReference>
<accession>A0A914CJS0</accession>
<sequence length="171" mass="19434">MLEFQISRHLTDYCSKSLEELTCLETCPGSDVKKQLLELGKSVELLACSNVTATVNSYKCVLRNKEIPDCVTQNCEQENKDMSSAIKLRIQNGERVIPGKEFCSIENCTQRCMKQLLPDSCGKHSFSLYKNLNDFSNIVQTLLMFDVKPQSEHGLLCIDRPLPEMFEDESK</sequence>
<reference evidence="2" key="1">
    <citation type="submission" date="2022-11" db="UniProtKB">
        <authorList>
            <consortium name="WormBaseParasite"/>
        </authorList>
    </citation>
    <scope>IDENTIFICATION</scope>
</reference>
<protein>
    <submittedName>
        <fullName evidence="2">Uncharacterized protein</fullName>
    </submittedName>
</protein>
<proteinExistence type="predicted"/>
<evidence type="ECO:0000313" key="2">
    <source>
        <dbReference type="WBParaSite" id="ACRNAN_scaffold11516.g18421.t1"/>
    </source>
</evidence>
<keyword evidence="1" id="KW-1185">Reference proteome</keyword>
<dbReference type="WBParaSite" id="ACRNAN_scaffold11516.g18421.t1">
    <property type="protein sequence ID" value="ACRNAN_scaffold11516.g18421.t1"/>
    <property type="gene ID" value="ACRNAN_scaffold11516.g18421"/>
</dbReference>
<evidence type="ECO:0000313" key="1">
    <source>
        <dbReference type="Proteomes" id="UP000887540"/>
    </source>
</evidence>
<dbReference type="AlphaFoldDB" id="A0A914CJS0"/>